<dbReference type="Gene3D" id="3.60.40.10">
    <property type="entry name" value="PPM-type phosphatase domain"/>
    <property type="match status" value="1"/>
</dbReference>
<feature type="domain" description="PPM-type phosphatase" evidence="2">
    <location>
        <begin position="162"/>
        <end position="378"/>
    </location>
</feature>
<sequence>MTDEDALVARVVAAMAAARAPGVVDALVEALRTHAPDADVVLWLGDYGQGLLRSFPDGTHELPVEGSVEGRVFASGRAHAEGDRLWAPVVSRGDRLGVLALRTASPGGPSLRQLAEVAEHLATALLLASQATDVYDRPRRRTELTLAAELQWSLLPGRSYRDDEVTVAGYLEPAYAVSGDAYDWVRQPGTFAVSAYNGTGRGVPASLVSTIAVTAVRNARRAGLPLPDRAALADQALYAHYGGQHYVSALLVELDLAAGTASVVDAGSPRLLRVRDGAATWLELDEQLPLGMFEESIYRPQPVDVRPGDRLFIVSDGALDALDGPGSSSFGRAGMESAARGTRLLAAPEAVRHVARDLERHRGGRELEDDAVVLCVDWHAAGASTPAPQDPELSSDN</sequence>
<dbReference type="InterPro" id="IPR052016">
    <property type="entry name" value="Bact_Sigma-Reg"/>
</dbReference>
<dbReference type="Proteomes" id="UP000293638">
    <property type="component" value="Unassembled WGS sequence"/>
</dbReference>
<dbReference type="PANTHER" id="PTHR43156:SF2">
    <property type="entry name" value="STAGE II SPORULATION PROTEIN E"/>
    <property type="match status" value="1"/>
</dbReference>
<dbReference type="Pfam" id="PF07228">
    <property type="entry name" value="SpoIIE"/>
    <property type="match status" value="1"/>
</dbReference>
<dbReference type="InterPro" id="IPR036457">
    <property type="entry name" value="PPM-type-like_dom_sf"/>
</dbReference>
<dbReference type="SMART" id="SM00331">
    <property type="entry name" value="PP2C_SIG"/>
    <property type="match status" value="1"/>
</dbReference>
<proteinExistence type="predicted"/>
<dbReference type="RefSeq" id="WP_130491766.1">
    <property type="nucleotide sequence ID" value="NZ_SGXD01000001.1"/>
</dbReference>
<dbReference type="OrthoDB" id="4935951at2"/>
<evidence type="ECO:0000256" key="1">
    <source>
        <dbReference type="ARBA" id="ARBA00022801"/>
    </source>
</evidence>
<accession>A0A4Q7NWW9</accession>
<dbReference type="PANTHER" id="PTHR43156">
    <property type="entry name" value="STAGE II SPORULATION PROTEIN E-RELATED"/>
    <property type="match status" value="1"/>
</dbReference>
<evidence type="ECO:0000259" key="2">
    <source>
        <dbReference type="SMART" id="SM00331"/>
    </source>
</evidence>
<dbReference type="SUPFAM" id="SSF81606">
    <property type="entry name" value="PP2C-like"/>
    <property type="match status" value="1"/>
</dbReference>
<evidence type="ECO:0000313" key="3">
    <source>
        <dbReference type="EMBL" id="RZS91735.1"/>
    </source>
</evidence>
<keyword evidence="1" id="KW-0378">Hydrolase</keyword>
<dbReference type="EMBL" id="SGXD01000001">
    <property type="protein sequence ID" value="RZS91735.1"/>
    <property type="molecule type" value="Genomic_DNA"/>
</dbReference>
<reference evidence="3 4" key="1">
    <citation type="submission" date="2019-02" db="EMBL/GenBank/DDBJ databases">
        <title>Genomic Encyclopedia of Type Strains, Phase IV (KMG-IV): sequencing the most valuable type-strain genomes for metagenomic binning, comparative biology and taxonomic classification.</title>
        <authorList>
            <person name="Goeker M."/>
        </authorList>
    </citation>
    <scope>NUCLEOTIDE SEQUENCE [LARGE SCALE GENOMIC DNA]</scope>
    <source>
        <strain evidence="3 4">DSM 45622</strain>
    </source>
</reference>
<organism evidence="3 4">
    <name type="scientific">Motilibacter rhizosphaerae</name>
    <dbReference type="NCBI Taxonomy" id="598652"/>
    <lineage>
        <taxon>Bacteria</taxon>
        <taxon>Bacillati</taxon>
        <taxon>Actinomycetota</taxon>
        <taxon>Actinomycetes</taxon>
        <taxon>Motilibacterales</taxon>
        <taxon>Motilibacteraceae</taxon>
        <taxon>Motilibacter</taxon>
    </lineage>
</organism>
<dbReference type="AlphaFoldDB" id="A0A4Q7NWW9"/>
<dbReference type="InterPro" id="IPR001932">
    <property type="entry name" value="PPM-type_phosphatase-like_dom"/>
</dbReference>
<dbReference type="GO" id="GO:0016791">
    <property type="term" value="F:phosphatase activity"/>
    <property type="evidence" value="ECO:0007669"/>
    <property type="project" value="TreeGrafter"/>
</dbReference>
<gene>
    <name evidence="3" type="ORF">EV189_0982</name>
</gene>
<keyword evidence="4" id="KW-1185">Reference proteome</keyword>
<name>A0A4Q7NWW9_9ACTN</name>
<comment type="caution">
    <text evidence="3">The sequence shown here is derived from an EMBL/GenBank/DDBJ whole genome shotgun (WGS) entry which is preliminary data.</text>
</comment>
<protein>
    <submittedName>
        <fullName evidence="3">Serine phosphatase RsbU (Regulator of sigma subunit)</fullName>
    </submittedName>
</protein>
<evidence type="ECO:0000313" key="4">
    <source>
        <dbReference type="Proteomes" id="UP000293638"/>
    </source>
</evidence>